<accession>A0A2K9ERU2</accession>
<gene>
    <name evidence="2" type="ORF">HVS_11865</name>
</gene>
<feature type="transmembrane region" description="Helical" evidence="1">
    <location>
        <begin position="236"/>
        <end position="259"/>
    </location>
</feature>
<evidence type="ECO:0000313" key="2">
    <source>
        <dbReference type="EMBL" id="AUG58260.1"/>
    </source>
</evidence>
<proteinExistence type="predicted"/>
<keyword evidence="1" id="KW-0812">Transmembrane</keyword>
<keyword evidence="1" id="KW-1133">Transmembrane helix</keyword>
<feature type="transmembrane region" description="Helical" evidence="1">
    <location>
        <begin position="137"/>
        <end position="155"/>
    </location>
</feature>
<dbReference type="EMBL" id="CP025197">
    <property type="protein sequence ID" value="AUG58260.1"/>
    <property type="molecule type" value="Genomic_DNA"/>
</dbReference>
<dbReference type="Proteomes" id="UP000233534">
    <property type="component" value="Chromosome"/>
</dbReference>
<dbReference type="RefSeq" id="WP_101302586.1">
    <property type="nucleotide sequence ID" value="NZ_CP025197.1"/>
</dbReference>
<feature type="transmembrane region" description="Helical" evidence="1">
    <location>
        <begin position="48"/>
        <end position="71"/>
    </location>
</feature>
<sequence>MHPKGIQEKNNIFKELLVYPLIFVALVFLSWYYFLLPEGRWYHAKEQVYFLIFSVCAFFLAISIKKIFVFFLKGKNAEFIEKLIVILGTGVALFLFFYYISDYQNLKDASIGILFFTIAVILHKISELYRSGIYSESIIIAGSYILAGVTVEIAYSSLWPEPDKEHSINVILMLSFIILSVLQLISLIDVTEKQSLIKISSWLKRNHLLKFIIISIALFMLIDVRRVILLKDVKTGWIFVFVVLLVVFILLIASIRRVIKEEPDVRLKKHLQRITYDKIRDISSISKYVDDFVMTGRKSGLTSYLFYMAYRVEIPVVTASRIIAPILEHKDIEVTEIMSAKNYRVIEERNKQNRIKVVKDVTDNLELYGRGRYYEYRGNSAINTKDNR</sequence>
<keyword evidence="1" id="KW-0472">Membrane</keyword>
<feature type="transmembrane region" description="Helical" evidence="1">
    <location>
        <begin position="208"/>
        <end position="230"/>
    </location>
</feature>
<feature type="transmembrane region" description="Helical" evidence="1">
    <location>
        <begin position="16"/>
        <end position="36"/>
    </location>
</feature>
<feature type="transmembrane region" description="Helical" evidence="1">
    <location>
        <begin position="83"/>
        <end position="100"/>
    </location>
</feature>
<organism evidence="2 3">
    <name type="scientific">Acetivibrio saccincola</name>
    <dbReference type="NCBI Taxonomy" id="1677857"/>
    <lineage>
        <taxon>Bacteria</taxon>
        <taxon>Bacillati</taxon>
        <taxon>Bacillota</taxon>
        <taxon>Clostridia</taxon>
        <taxon>Eubacteriales</taxon>
        <taxon>Oscillospiraceae</taxon>
        <taxon>Acetivibrio</taxon>
    </lineage>
</organism>
<feature type="transmembrane region" description="Helical" evidence="1">
    <location>
        <begin position="106"/>
        <end position="125"/>
    </location>
</feature>
<protein>
    <submittedName>
        <fullName evidence="2">Uncharacterized protein</fullName>
    </submittedName>
</protein>
<keyword evidence="3" id="KW-1185">Reference proteome</keyword>
<evidence type="ECO:0000313" key="3">
    <source>
        <dbReference type="Proteomes" id="UP000233534"/>
    </source>
</evidence>
<reference evidence="2 3" key="1">
    <citation type="submission" date="2017-12" db="EMBL/GenBank/DDBJ databases">
        <title>Complete genome sequence of Herbivorax saccincola GGR1, a novel Cellulosome-producing hydrolytic bacterium in a thermophilic biogas plant, established by Illumina and Nanopore MinION sequencing.</title>
        <authorList>
            <person name="Pechtl A."/>
            <person name="Ruckert C."/>
            <person name="Koeck D.E."/>
            <person name="Maus I."/>
            <person name="Winkler A."/>
            <person name="Kalinowski J."/>
            <person name="Puhler A."/>
            <person name="Schwarz W.W."/>
            <person name="Zverlov V.V."/>
            <person name="Schluter A."/>
            <person name="Liebl W."/>
        </authorList>
    </citation>
    <scope>NUCLEOTIDE SEQUENCE [LARGE SCALE GENOMIC DNA]</scope>
    <source>
        <strain evidence="3">SR1</strain>
    </source>
</reference>
<dbReference type="KEGG" id="hsc:HVS_11865"/>
<dbReference type="AlphaFoldDB" id="A0A2K9ERU2"/>
<evidence type="ECO:0000256" key="1">
    <source>
        <dbReference type="SAM" id="Phobius"/>
    </source>
</evidence>
<feature type="transmembrane region" description="Helical" evidence="1">
    <location>
        <begin position="167"/>
        <end position="188"/>
    </location>
</feature>
<name>A0A2K9ERU2_9FIRM</name>